<dbReference type="SUPFAM" id="SSF51735">
    <property type="entry name" value="NAD(P)-binding Rossmann-fold domains"/>
    <property type="match status" value="1"/>
</dbReference>
<name>A0A7S3K3M0_9STRA</name>
<evidence type="ECO:0000313" key="2">
    <source>
        <dbReference type="EMBL" id="CAE0371066.1"/>
    </source>
</evidence>
<sequence length="486" mass="50880">MRIILIILKVLTCFSRSATPESTVSPVDIKEKEVYSPLVAVARAVYQRSPFQSAVQVVGPQAAVVGRALGIGAEKARRHITLPTATALGLCVLPLGAMRSVVRGLAACGLGAAGIGAARQARLESMLPSLDPASSWAIVTGCEERAGIGASAARALAARGFGVVIVASTEAEAKAMARRLRADHKVPCLPVAVELSGDARHAVHELRHALHSANLTDAIDIVVHAPIGIFNAHIHHTSPGLGENNNNNKRYHARHDTEQIETEEAFDHFSVWDAALQARCGTATQLVHLFGTDMAARGKGRCALVVGGAGTELANALSSAQPPDAATFFTAKATLEASDAYTKALSKAMRRDLSRFGVGVTLASRDASFHIGSRFLPGGAATEATGNSPGDILVDALLRGESQIALNLDNAAGFAPRFAAAAAGPIYSLGGPDILAGHSTRPPYSHFDLGPSPDDELDVSQTSFVKHRRLANILPSSSHICRTLFP</sequence>
<proteinExistence type="predicted"/>
<protein>
    <submittedName>
        <fullName evidence="2">Uncharacterized protein</fullName>
    </submittedName>
</protein>
<feature type="signal peptide" evidence="1">
    <location>
        <begin position="1"/>
        <end position="20"/>
    </location>
</feature>
<gene>
    <name evidence="2" type="ORF">ALAG00032_LOCUS11847</name>
</gene>
<feature type="chain" id="PRO_5031227977" evidence="1">
    <location>
        <begin position="21"/>
        <end position="486"/>
    </location>
</feature>
<dbReference type="Gene3D" id="3.40.50.720">
    <property type="entry name" value="NAD(P)-binding Rossmann-like Domain"/>
    <property type="match status" value="1"/>
</dbReference>
<dbReference type="Pfam" id="PF00106">
    <property type="entry name" value="adh_short"/>
    <property type="match status" value="1"/>
</dbReference>
<organism evidence="2">
    <name type="scientific">Aureoumbra lagunensis</name>
    <dbReference type="NCBI Taxonomy" id="44058"/>
    <lineage>
        <taxon>Eukaryota</taxon>
        <taxon>Sar</taxon>
        <taxon>Stramenopiles</taxon>
        <taxon>Ochrophyta</taxon>
        <taxon>Pelagophyceae</taxon>
        <taxon>Pelagomonadales</taxon>
        <taxon>Aureoumbra</taxon>
    </lineage>
</organism>
<dbReference type="AlphaFoldDB" id="A0A7S3K3M0"/>
<reference evidence="2" key="1">
    <citation type="submission" date="2021-01" db="EMBL/GenBank/DDBJ databases">
        <authorList>
            <person name="Corre E."/>
            <person name="Pelletier E."/>
            <person name="Niang G."/>
            <person name="Scheremetjew M."/>
            <person name="Finn R."/>
            <person name="Kale V."/>
            <person name="Holt S."/>
            <person name="Cochrane G."/>
            <person name="Meng A."/>
            <person name="Brown T."/>
            <person name="Cohen L."/>
        </authorList>
    </citation>
    <scope>NUCLEOTIDE SEQUENCE</scope>
    <source>
        <strain evidence="2">CCMP1510</strain>
    </source>
</reference>
<accession>A0A7S3K3M0</accession>
<keyword evidence="1" id="KW-0732">Signal</keyword>
<dbReference type="InterPro" id="IPR002347">
    <property type="entry name" value="SDR_fam"/>
</dbReference>
<evidence type="ECO:0000256" key="1">
    <source>
        <dbReference type="SAM" id="SignalP"/>
    </source>
</evidence>
<dbReference type="InterPro" id="IPR036291">
    <property type="entry name" value="NAD(P)-bd_dom_sf"/>
</dbReference>
<dbReference type="EMBL" id="HBIJ01017889">
    <property type="protein sequence ID" value="CAE0371066.1"/>
    <property type="molecule type" value="Transcribed_RNA"/>
</dbReference>